<dbReference type="InterPro" id="IPR017946">
    <property type="entry name" value="PLC-like_Pdiesterase_TIM-brl"/>
</dbReference>
<comment type="similarity">
    <text evidence="1">Belongs to the glycerophosphoryl diester phosphodiesterase family.</text>
</comment>
<dbReference type="Proteomes" id="UP001597479">
    <property type="component" value="Unassembled WGS sequence"/>
</dbReference>
<dbReference type="SUPFAM" id="SSF51695">
    <property type="entry name" value="PLC-like phosphodiesterases"/>
    <property type="match status" value="1"/>
</dbReference>
<proteinExistence type="inferred from homology"/>
<keyword evidence="9" id="KW-1185">Reference proteome</keyword>
<comment type="catalytic activity">
    <reaction evidence="6">
        <text>a sn-glycero-3-phosphodiester + H2O = an alcohol + sn-glycerol 3-phosphate + H(+)</text>
        <dbReference type="Rhea" id="RHEA:12969"/>
        <dbReference type="ChEBI" id="CHEBI:15377"/>
        <dbReference type="ChEBI" id="CHEBI:15378"/>
        <dbReference type="ChEBI" id="CHEBI:30879"/>
        <dbReference type="ChEBI" id="CHEBI:57597"/>
        <dbReference type="ChEBI" id="CHEBI:83408"/>
        <dbReference type="EC" id="3.1.4.46"/>
    </reaction>
</comment>
<dbReference type="Pfam" id="PF03009">
    <property type="entry name" value="GDPD"/>
    <property type="match status" value="1"/>
</dbReference>
<keyword evidence="5" id="KW-0378">Hydrolase</keyword>
<accession>A0ABW5VUC6</accession>
<evidence type="ECO:0000256" key="2">
    <source>
        <dbReference type="ARBA" id="ARBA00012247"/>
    </source>
</evidence>
<feature type="domain" description="GP-PDE" evidence="7">
    <location>
        <begin position="6"/>
        <end position="334"/>
    </location>
</feature>
<dbReference type="InterPro" id="IPR030395">
    <property type="entry name" value="GP_PDE_dom"/>
</dbReference>
<comment type="caution">
    <text evidence="8">The sequence shown here is derived from an EMBL/GenBank/DDBJ whole genome shotgun (WGS) entry which is preliminary data.</text>
</comment>
<evidence type="ECO:0000313" key="9">
    <source>
        <dbReference type="Proteomes" id="UP001597479"/>
    </source>
</evidence>
<dbReference type="PROSITE" id="PS51704">
    <property type="entry name" value="GP_PDE"/>
    <property type="match status" value="1"/>
</dbReference>
<keyword evidence="4" id="KW-0319">Glycerol metabolism</keyword>
<dbReference type="PANTHER" id="PTHR43620">
    <property type="entry name" value="GLYCEROPHOSPHORYL DIESTER PHOSPHODIESTERASE"/>
    <property type="match status" value="1"/>
</dbReference>
<reference evidence="9" key="1">
    <citation type="journal article" date="2019" name="Int. J. Syst. Evol. Microbiol.">
        <title>The Global Catalogue of Microorganisms (GCM) 10K type strain sequencing project: providing services to taxonomists for standard genome sequencing and annotation.</title>
        <authorList>
            <consortium name="The Broad Institute Genomics Platform"/>
            <consortium name="The Broad Institute Genome Sequencing Center for Infectious Disease"/>
            <person name="Wu L."/>
            <person name="Ma J."/>
        </authorList>
    </citation>
    <scope>NUCLEOTIDE SEQUENCE [LARGE SCALE GENOMIC DNA]</scope>
    <source>
        <strain evidence="9">CCM 7044</strain>
    </source>
</reference>
<dbReference type="EMBL" id="JBHUOG010000002">
    <property type="protein sequence ID" value="MFD2795182.1"/>
    <property type="molecule type" value="Genomic_DNA"/>
</dbReference>
<evidence type="ECO:0000259" key="7">
    <source>
        <dbReference type="PROSITE" id="PS51704"/>
    </source>
</evidence>
<evidence type="ECO:0000256" key="5">
    <source>
        <dbReference type="ARBA" id="ARBA00022801"/>
    </source>
</evidence>
<evidence type="ECO:0000256" key="1">
    <source>
        <dbReference type="ARBA" id="ARBA00007277"/>
    </source>
</evidence>
<dbReference type="Gene3D" id="3.20.20.190">
    <property type="entry name" value="Phosphatidylinositol (PI) phosphodiesterase"/>
    <property type="match status" value="1"/>
</dbReference>
<sequence>MSTPAPLVIAHRGASGYLPEHTEAAFRLALQLGADAVEPDVVPSRDGVLVVRHENELSMTTDVADRPDLADRRTTKEVDGRPVEGWFTEDLTWSELATLRAREPHPDLRPDSARWDGRWPVLRLADVLRIVAEHGAPTAHVVVEVKHPTTFAAAGLPMPELLDAELDVAEVMGSSDWLTVESFERSVLMAVAARGLDSRRVYLTGAVGAAFDLVARDGEDATTYAAELADPASLATLEAPERAGSEPLLHGISVAKDLLLRDRDGGRQLVDHARSVGLETWAYTLRPENRFLAPRHRDGPEAAHGHWRQELSALLDTGLAGVFADHPDLVRAALPRETRTPG</sequence>
<gene>
    <name evidence="8" type="ORF">ACFS27_16610</name>
</gene>
<dbReference type="EC" id="3.1.4.46" evidence="2"/>
<evidence type="ECO:0000256" key="4">
    <source>
        <dbReference type="ARBA" id="ARBA00022798"/>
    </source>
</evidence>
<evidence type="ECO:0000256" key="3">
    <source>
        <dbReference type="ARBA" id="ARBA00022729"/>
    </source>
</evidence>
<dbReference type="PANTHER" id="PTHR43620:SF7">
    <property type="entry name" value="GLYCEROPHOSPHODIESTER PHOSPHODIESTERASE GDPD5-RELATED"/>
    <property type="match status" value="1"/>
</dbReference>
<keyword evidence="3" id="KW-0732">Signal</keyword>
<organism evidence="8 9">
    <name type="scientific">Promicromonospora vindobonensis</name>
    <dbReference type="NCBI Taxonomy" id="195748"/>
    <lineage>
        <taxon>Bacteria</taxon>
        <taxon>Bacillati</taxon>
        <taxon>Actinomycetota</taxon>
        <taxon>Actinomycetes</taxon>
        <taxon>Micrococcales</taxon>
        <taxon>Promicromonosporaceae</taxon>
        <taxon>Promicromonospora</taxon>
    </lineage>
</organism>
<dbReference type="RefSeq" id="WP_377185012.1">
    <property type="nucleotide sequence ID" value="NZ_JBHUOG010000002.1"/>
</dbReference>
<evidence type="ECO:0000313" key="8">
    <source>
        <dbReference type="EMBL" id="MFD2795182.1"/>
    </source>
</evidence>
<name>A0ABW5VUC6_9MICO</name>
<protein>
    <recommendedName>
        <fullName evidence="2">glycerophosphodiester phosphodiesterase</fullName>
        <ecNumber evidence="2">3.1.4.46</ecNumber>
    </recommendedName>
</protein>
<evidence type="ECO:0000256" key="6">
    <source>
        <dbReference type="ARBA" id="ARBA00047512"/>
    </source>
</evidence>